<evidence type="ECO:0000256" key="2">
    <source>
        <dbReference type="ARBA" id="ARBA00022801"/>
    </source>
</evidence>
<name>A0A7J7M679_9MAGN</name>
<dbReference type="SUPFAM" id="SSF52540">
    <property type="entry name" value="P-loop containing nucleoside triphosphate hydrolases"/>
    <property type="match status" value="1"/>
</dbReference>
<evidence type="ECO:0008006" key="8">
    <source>
        <dbReference type="Google" id="ProtNLM"/>
    </source>
</evidence>
<evidence type="ECO:0000256" key="5">
    <source>
        <dbReference type="SAM" id="MobiDB-lite"/>
    </source>
</evidence>
<evidence type="ECO:0000256" key="1">
    <source>
        <dbReference type="ARBA" id="ARBA00022741"/>
    </source>
</evidence>
<dbReference type="AlphaFoldDB" id="A0A7J7M679"/>
<evidence type="ECO:0000256" key="4">
    <source>
        <dbReference type="ARBA" id="ARBA00022840"/>
    </source>
</evidence>
<protein>
    <recommendedName>
        <fullName evidence="8">Helicase C-terminal domain-containing protein</fullName>
    </recommendedName>
</protein>
<comment type="caution">
    <text evidence="6">The sequence shown here is derived from an EMBL/GenBank/DDBJ whole genome shotgun (WGS) entry which is preliminary data.</text>
</comment>
<keyword evidence="4" id="KW-0067">ATP-binding</keyword>
<evidence type="ECO:0000256" key="3">
    <source>
        <dbReference type="ARBA" id="ARBA00022806"/>
    </source>
</evidence>
<keyword evidence="7" id="KW-1185">Reference proteome</keyword>
<dbReference type="OrthoDB" id="1902637at2759"/>
<sequence length="341" mass="37621">MPSSRTSMHAIPKENKHSEGTEIDIFESKRAVYSKTEARRFVKGKSAPLSMKSRVVLSDYSLVGTGPQARKPRLKRCEPEFLVSTPDRLSELISANAIDLSGVSLLVIDGSEAFVKDGLLDRIRLIRQTLCGDVMTVIFPGSFGSDSTSAVQNMLEGPVCRLSLSNSIPSQSACISQCVHVSSSEEMIRKGMQILNKKCGKQLHDKPRKMLFVAGTISKSQTLATSLSADRYVVSKDAFCDTISEDNSNERVLVVVTDTEDAGQRADMGEFDVIMIFDFPSSIDSYVKILTRMARRTVYGVLHSFFSEENAQLAGSLIEVLEQCGQTVPEKLRKYRSKLEA</sequence>
<gene>
    <name evidence="6" type="ORF">GIB67_034076</name>
</gene>
<keyword evidence="2" id="KW-0378">Hydrolase</keyword>
<dbReference type="InterPro" id="IPR027417">
    <property type="entry name" value="P-loop_NTPase"/>
</dbReference>
<reference evidence="6 7" key="1">
    <citation type="journal article" date="2020" name="IScience">
        <title>Genome Sequencing of the Endangered Kingdonia uniflora (Circaeasteraceae, Ranunculales) Reveals Potential Mechanisms of Evolutionary Specialization.</title>
        <authorList>
            <person name="Sun Y."/>
            <person name="Deng T."/>
            <person name="Zhang A."/>
            <person name="Moore M.J."/>
            <person name="Landis J.B."/>
            <person name="Lin N."/>
            <person name="Zhang H."/>
            <person name="Zhang X."/>
            <person name="Huang J."/>
            <person name="Zhang X."/>
            <person name="Sun H."/>
            <person name="Wang H."/>
        </authorList>
    </citation>
    <scope>NUCLEOTIDE SEQUENCE [LARGE SCALE GENOMIC DNA]</scope>
    <source>
        <strain evidence="6">TB1705</strain>
        <tissue evidence="6">Leaf</tissue>
    </source>
</reference>
<dbReference type="PANTHER" id="PTHR47960">
    <property type="entry name" value="DEAD-BOX ATP-DEPENDENT RNA HELICASE 50"/>
    <property type="match status" value="1"/>
</dbReference>
<dbReference type="GO" id="GO:0016787">
    <property type="term" value="F:hydrolase activity"/>
    <property type="evidence" value="ECO:0007669"/>
    <property type="project" value="UniProtKB-KW"/>
</dbReference>
<feature type="compositionally biased region" description="Basic and acidic residues" evidence="5">
    <location>
        <begin position="11"/>
        <end position="20"/>
    </location>
</feature>
<feature type="region of interest" description="Disordered" evidence="5">
    <location>
        <begin position="1"/>
        <end position="20"/>
    </location>
</feature>
<evidence type="ECO:0000313" key="6">
    <source>
        <dbReference type="EMBL" id="KAF6150377.1"/>
    </source>
</evidence>
<dbReference type="GO" id="GO:0004386">
    <property type="term" value="F:helicase activity"/>
    <property type="evidence" value="ECO:0007669"/>
    <property type="project" value="UniProtKB-KW"/>
</dbReference>
<accession>A0A7J7M679</accession>
<keyword evidence="3" id="KW-0347">Helicase</keyword>
<keyword evidence="1" id="KW-0547">Nucleotide-binding</keyword>
<evidence type="ECO:0000313" key="7">
    <source>
        <dbReference type="Proteomes" id="UP000541444"/>
    </source>
</evidence>
<proteinExistence type="predicted"/>
<organism evidence="6 7">
    <name type="scientific">Kingdonia uniflora</name>
    <dbReference type="NCBI Taxonomy" id="39325"/>
    <lineage>
        <taxon>Eukaryota</taxon>
        <taxon>Viridiplantae</taxon>
        <taxon>Streptophyta</taxon>
        <taxon>Embryophyta</taxon>
        <taxon>Tracheophyta</taxon>
        <taxon>Spermatophyta</taxon>
        <taxon>Magnoliopsida</taxon>
        <taxon>Ranunculales</taxon>
        <taxon>Circaeasteraceae</taxon>
        <taxon>Kingdonia</taxon>
    </lineage>
</organism>
<dbReference type="Proteomes" id="UP000541444">
    <property type="component" value="Unassembled WGS sequence"/>
</dbReference>
<dbReference type="Gene3D" id="3.40.50.300">
    <property type="entry name" value="P-loop containing nucleotide triphosphate hydrolases"/>
    <property type="match status" value="2"/>
</dbReference>
<dbReference type="GO" id="GO:0005524">
    <property type="term" value="F:ATP binding"/>
    <property type="evidence" value="ECO:0007669"/>
    <property type="project" value="UniProtKB-KW"/>
</dbReference>
<dbReference type="EMBL" id="JACGCM010001747">
    <property type="protein sequence ID" value="KAF6150377.1"/>
    <property type="molecule type" value="Genomic_DNA"/>
</dbReference>